<name>A0A194X0W6_MOLSC</name>
<feature type="domain" description="2EXR" evidence="1">
    <location>
        <begin position="41"/>
        <end position="109"/>
    </location>
</feature>
<gene>
    <name evidence="2" type="ORF">LY89DRAFT_737486</name>
</gene>
<sequence>MSLSTNNPESSPMGLTNQNTVPLSSAPLIEQPSSTLALQKFTIFTNLPQEIRLLIWARAAPPPSVISQNSLVDSFGYKYYTHRRGGGVPAILHVCSESRYEFLARDGDDEDALEIRRRVHPVYKLYFKTKRSLGVYMSLDIDSFWCLKYGAKNFNSIRSSNYYCMRHLVITIRGVSFGRPALGSSSFWLSQAELLSLSQHLPRLETLTILIKEREFQMCTYHWVPLAPEVNGNLDESAFNNAQCWLIARVKVFDAVMAELRVKHPTTKFPSLKYRFEQQFMANENMG</sequence>
<proteinExistence type="predicted"/>
<dbReference type="GeneID" id="28829988"/>
<evidence type="ECO:0000259" key="1">
    <source>
        <dbReference type="Pfam" id="PF20150"/>
    </source>
</evidence>
<keyword evidence="3" id="KW-1185">Reference proteome</keyword>
<dbReference type="RefSeq" id="XP_018067862.1">
    <property type="nucleotide sequence ID" value="XM_018220262.1"/>
</dbReference>
<evidence type="ECO:0000313" key="2">
    <source>
        <dbReference type="EMBL" id="KUJ13507.1"/>
    </source>
</evidence>
<dbReference type="EMBL" id="KQ947422">
    <property type="protein sequence ID" value="KUJ13507.1"/>
    <property type="molecule type" value="Genomic_DNA"/>
</dbReference>
<reference evidence="2 3" key="1">
    <citation type="submission" date="2015-10" db="EMBL/GenBank/DDBJ databases">
        <title>Full genome of DAOMC 229536 Phialocephala scopiformis, a fungal endophyte of spruce producing the potent anti-insectan compound rugulosin.</title>
        <authorList>
            <consortium name="DOE Joint Genome Institute"/>
            <person name="Walker A.K."/>
            <person name="Frasz S.L."/>
            <person name="Seifert K.A."/>
            <person name="Miller J.D."/>
            <person name="Mondo S.J."/>
            <person name="Labutti K."/>
            <person name="Lipzen A."/>
            <person name="Dockter R."/>
            <person name="Kennedy M."/>
            <person name="Grigoriev I.V."/>
            <person name="Spatafora J.W."/>
        </authorList>
    </citation>
    <scope>NUCLEOTIDE SEQUENCE [LARGE SCALE GENOMIC DNA]</scope>
    <source>
        <strain evidence="2 3">CBS 120377</strain>
    </source>
</reference>
<dbReference type="Pfam" id="PF20150">
    <property type="entry name" value="2EXR"/>
    <property type="match status" value="1"/>
</dbReference>
<dbReference type="OrthoDB" id="3473305at2759"/>
<organism evidence="2 3">
    <name type="scientific">Mollisia scopiformis</name>
    <name type="common">Conifer needle endophyte fungus</name>
    <name type="synonym">Phialocephala scopiformis</name>
    <dbReference type="NCBI Taxonomy" id="149040"/>
    <lineage>
        <taxon>Eukaryota</taxon>
        <taxon>Fungi</taxon>
        <taxon>Dikarya</taxon>
        <taxon>Ascomycota</taxon>
        <taxon>Pezizomycotina</taxon>
        <taxon>Leotiomycetes</taxon>
        <taxon>Helotiales</taxon>
        <taxon>Mollisiaceae</taxon>
        <taxon>Mollisia</taxon>
    </lineage>
</organism>
<dbReference type="InterPro" id="IPR045518">
    <property type="entry name" value="2EXR"/>
</dbReference>
<dbReference type="InParanoid" id="A0A194X0W6"/>
<dbReference type="PANTHER" id="PTHR35910">
    <property type="entry name" value="2EXR DOMAIN-CONTAINING PROTEIN"/>
    <property type="match status" value="1"/>
</dbReference>
<dbReference type="AlphaFoldDB" id="A0A194X0W6"/>
<dbReference type="Proteomes" id="UP000070700">
    <property type="component" value="Unassembled WGS sequence"/>
</dbReference>
<dbReference type="KEGG" id="psco:LY89DRAFT_737486"/>
<dbReference type="PANTHER" id="PTHR35910:SF6">
    <property type="entry name" value="2EXR DOMAIN-CONTAINING PROTEIN"/>
    <property type="match status" value="1"/>
</dbReference>
<evidence type="ECO:0000313" key="3">
    <source>
        <dbReference type="Proteomes" id="UP000070700"/>
    </source>
</evidence>
<protein>
    <recommendedName>
        <fullName evidence="1">2EXR domain-containing protein</fullName>
    </recommendedName>
</protein>
<accession>A0A194X0W6</accession>